<keyword evidence="2" id="KW-1185">Reference proteome</keyword>
<dbReference type="Proteomes" id="UP001157502">
    <property type="component" value="Chromosome 26"/>
</dbReference>
<sequence>MHSSAPLFLPRCLSSSDHHFGDWVRVIPRAGGWARHRSEGLGGGAGMAPSFILLIVFLIPLLTASTHNTTAGGCAIIRPPRDGGIRYRGLTQEQIRSVQVLPVDYEIEYICRGNREIVGPKVRKCLPNGTWTDLSQRSRCLLQCPRVWTSLENGRVSEWPPGVPVEGTELQYRCLPGFILVGRNSTHCNSVGKWNSPKPVCHYDRHYTGAHSPNDHIMEAQLLPAHISTPSQSAPQSTPPGGTDTHRIVFRSRIEGEQM</sequence>
<accession>A0ACC2FKM3</accession>
<gene>
    <name evidence="1" type="ORF">DPEC_G00287780</name>
</gene>
<dbReference type="EMBL" id="CM055753">
    <property type="protein sequence ID" value="KAJ7991815.1"/>
    <property type="molecule type" value="Genomic_DNA"/>
</dbReference>
<protein>
    <submittedName>
        <fullName evidence="1">Uncharacterized protein</fullName>
    </submittedName>
</protein>
<organism evidence="1 2">
    <name type="scientific">Dallia pectoralis</name>
    <name type="common">Alaska blackfish</name>
    <dbReference type="NCBI Taxonomy" id="75939"/>
    <lineage>
        <taxon>Eukaryota</taxon>
        <taxon>Metazoa</taxon>
        <taxon>Chordata</taxon>
        <taxon>Craniata</taxon>
        <taxon>Vertebrata</taxon>
        <taxon>Euteleostomi</taxon>
        <taxon>Actinopterygii</taxon>
        <taxon>Neopterygii</taxon>
        <taxon>Teleostei</taxon>
        <taxon>Protacanthopterygii</taxon>
        <taxon>Esociformes</taxon>
        <taxon>Umbridae</taxon>
        <taxon>Dallia</taxon>
    </lineage>
</organism>
<evidence type="ECO:0000313" key="2">
    <source>
        <dbReference type="Proteomes" id="UP001157502"/>
    </source>
</evidence>
<proteinExistence type="predicted"/>
<evidence type="ECO:0000313" key="1">
    <source>
        <dbReference type="EMBL" id="KAJ7991815.1"/>
    </source>
</evidence>
<reference evidence="1" key="1">
    <citation type="submission" date="2021-05" db="EMBL/GenBank/DDBJ databases">
        <authorList>
            <person name="Pan Q."/>
            <person name="Jouanno E."/>
            <person name="Zahm M."/>
            <person name="Klopp C."/>
            <person name="Cabau C."/>
            <person name="Louis A."/>
            <person name="Berthelot C."/>
            <person name="Parey E."/>
            <person name="Roest Crollius H."/>
            <person name="Montfort J."/>
            <person name="Robinson-Rechavi M."/>
            <person name="Bouchez O."/>
            <person name="Lampietro C."/>
            <person name="Lopez Roques C."/>
            <person name="Donnadieu C."/>
            <person name="Postlethwait J."/>
            <person name="Bobe J."/>
            <person name="Dillon D."/>
            <person name="Chandos A."/>
            <person name="von Hippel F."/>
            <person name="Guiguen Y."/>
        </authorList>
    </citation>
    <scope>NUCLEOTIDE SEQUENCE</scope>
    <source>
        <strain evidence="1">YG-Jan2019</strain>
    </source>
</reference>
<comment type="caution">
    <text evidence="1">The sequence shown here is derived from an EMBL/GenBank/DDBJ whole genome shotgun (WGS) entry which is preliminary data.</text>
</comment>
<name>A0ACC2FKM3_DALPE</name>